<feature type="binding site" evidence="7">
    <location>
        <position position="204"/>
    </location>
    <ligand>
        <name>substrate</name>
    </ligand>
</feature>
<dbReference type="PROSITE" id="PS00069">
    <property type="entry name" value="G6P_DEHYDROGENASE"/>
    <property type="match status" value="1"/>
</dbReference>
<feature type="domain" description="Glucose-6-phosphate dehydrogenase NAD-binding" evidence="9">
    <location>
        <begin position="31"/>
        <end position="213"/>
    </location>
</feature>
<dbReference type="SUPFAM" id="SSF55347">
    <property type="entry name" value="Glyceraldehyde-3-phosphate dehydrogenase-like, C-terminal domain"/>
    <property type="match status" value="1"/>
</dbReference>
<dbReference type="NCBIfam" id="TIGR00871">
    <property type="entry name" value="zwf"/>
    <property type="match status" value="1"/>
</dbReference>
<dbReference type="InterPro" id="IPR022675">
    <property type="entry name" value="G6P_DH_C"/>
</dbReference>
<dbReference type="EMBL" id="JACHHG010000010">
    <property type="protein sequence ID" value="MBB6099194.1"/>
    <property type="molecule type" value="Genomic_DNA"/>
</dbReference>
<keyword evidence="3 7" id="KW-0313">Glucose metabolism</keyword>
<dbReference type="InterPro" id="IPR019796">
    <property type="entry name" value="G6P_DH_AS"/>
</dbReference>
<dbReference type="Gene3D" id="3.40.50.720">
    <property type="entry name" value="NAD(P)-binding Rossmann-like Domain"/>
    <property type="match status" value="1"/>
</dbReference>
<feature type="binding site" evidence="7">
    <location>
        <position position="261"/>
    </location>
    <ligand>
        <name>substrate</name>
    </ligand>
</feature>
<dbReference type="Pfam" id="PF00479">
    <property type="entry name" value="G6PD_N"/>
    <property type="match status" value="1"/>
</dbReference>
<dbReference type="PANTHER" id="PTHR23429">
    <property type="entry name" value="GLUCOSE-6-PHOSPHATE 1-DEHYDROGENASE G6PD"/>
    <property type="match status" value="1"/>
</dbReference>
<dbReference type="Gene3D" id="3.30.360.10">
    <property type="entry name" value="Dihydrodipicolinate Reductase, domain 2"/>
    <property type="match status" value="1"/>
</dbReference>
<evidence type="ECO:0000256" key="4">
    <source>
        <dbReference type="ARBA" id="ARBA00022857"/>
    </source>
</evidence>
<evidence type="ECO:0000259" key="9">
    <source>
        <dbReference type="Pfam" id="PF00479"/>
    </source>
</evidence>
<dbReference type="EC" id="1.1.1.49" evidence="7"/>
<evidence type="ECO:0000313" key="11">
    <source>
        <dbReference type="EMBL" id="MBB6099194.1"/>
    </source>
</evidence>
<keyword evidence="4 7" id="KW-0521">NADP</keyword>
<accession>A0A841I2G3</accession>
<protein>
    <recommendedName>
        <fullName evidence="7">Glucose-6-phosphate 1-dehydrogenase</fullName>
        <shortName evidence="7">G6PD</shortName>
        <ecNumber evidence="7">1.1.1.49</ecNumber>
    </recommendedName>
</protein>
<keyword evidence="5 7" id="KW-0560">Oxidoreductase</keyword>
<evidence type="ECO:0000256" key="1">
    <source>
        <dbReference type="ARBA" id="ARBA00004937"/>
    </source>
</evidence>
<dbReference type="Pfam" id="PF02781">
    <property type="entry name" value="G6PD_C"/>
    <property type="match status" value="1"/>
</dbReference>
<feature type="binding site" evidence="7">
    <location>
        <position position="67"/>
    </location>
    <ligand>
        <name>NADP(+)</name>
        <dbReference type="ChEBI" id="CHEBI:58349"/>
    </ligand>
</feature>
<dbReference type="GO" id="GO:0005829">
    <property type="term" value="C:cytosol"/>
    <property type="evidence" value="ECO:0007669"/>
    <property type="project" value="TreeGrafter"/>
</dbReference>
<dbReference type="InterPro" id="IPR036291">
    <property type="entry name" value="NAD(P)-bd_dom_sf"/>
</dbReference>
<feature type="region of interest" description="Disordered" evidence="8">
    <location>
        <begin position="1"/>
        <end position="21"/>
    </location>
</feature>
<name>A0A841I2G3_9DEIO</name>
<dbReference type="PIRSF" id="PIRSF000110">
    <property type="entry name" value="G6PD"/>
    <property type="match status" value="1"/>
</dbReference>
<comment type="caution">
    <text evidence="11">The sequence shown here is derived from an EMBL/GenBank/DDBJ whole genome shotgun (WGS) entry which is preliminary data.</text>
</comment>
<feature type="binding site" evidence="7">
    <location>
        <position position="208"/>
    </location>
    <ligand>
        <name>substrate</name>
    </ligand>
</feature>
<dbReference type="RefSeq" id="WP_183987953.1">
    <property type="nucleotide sequence ID" value="NZ_JACHHG010000010.1"/>
</dbReference>
<dbReference type="InterPro" id="IPR001282">
    <property type="entry name" value="G6P_DH"/>
</dbReference>
<proteinExistence type="inferred from homology"/>
<evidence type="ECO:0000313" key="12">
    <source>
        <dbReference type="Proteomes" id="UP000569951"/>
    </source>
</evidence>
<dbReference type="PRINTS" id="PR00079">
    <property type="entry name" value="G6PDHDRGNASE"/>
</dbReference>
<feature type="active site" description="Proton acceptor" evidence="7">
    <location>
        <position position="266"/>
    </location>
</feature>
<dbReference type="HAMAP" id="MF_00966">
    <property type="entry name" value="G6PD"/>
    <property type="match status" value="1"/>
</dbReference>
<evidence type="ECO:0000256" key="7">
    <source>
        <dbReference type="HAMAP-Rule" id="MF_00966"/>
    </source>
</evidence>
<evidence type="ECO:0000259" key="10">
    <source>
        <dbReference type="Pfam" id="PF02781"/>
    </source>
</evidence>
<evidence type="ECO:0000256" key="6">
    <source>
        <dbReference type="ARBA" id="ARBA00023277"/>
    </source>
</evidence>
<comment type="pathway">
    <text evidence="1 7">Carbohydrate degradation; pentose phosphate pathway; D-ribulose 5-phosphate from D-glucose 6-phosphate (oxidative stage): step 1/3.</text>
</comment>
<feature type="binding site" evidence="7">
    <location>
        <position position="174"/>
    </location>
    <ligand>
        <name>NADP(+)</name>
        <dbReference type="ChEBI" id="CHEBI:58349"/>
    </ligand>
</feature>
<dbReference type="SUPFAM" id="SSF51735">
    <property type="entry name" value="NAD(P)-binding Rossmann-fold domains"/>
    <property type="match status" value="1"/>
</dbReference>
<evidence type="ECO:0000256" key="8">
    <source>
        <dbReference type="SAM" id="MobiDB-lite"/>
    </source>
</evidence>
<comment type="function">
    <text evidence="7">Catalyzes the oxidation of glucose 6-phosphate to 6-phosphogluconolactone.</text>
</comment>
<feature type="binding site" evidence="7">
    <location>
        <position position="242"/>
    </location>
    <ligand>
        <name>substrate</name>
    </ligand>
</feature>
<feature type="binding site" evidence="7">
    <location>
        <position position="366"/>
    </location>
    <ligand>
        <name>substrate</name>
    </ligand>
</feature>
<dbReference type="Proteomes" id="UP000569951">
    <property type="component" value="Unassembled WGS sequence"/>
</dbReference>
<dbReference type="AlphaFoldDB" id="A0A841I2G3"/>
<keyword evidence="12" id="KW-1185">Reference proteome</keyword>
<evidence type="ECO:0000256" key="5">
    <source>
        <dbReference type="ARBA" id="ARBA00023002"/>
    </source>
</evidence>
<reference evidence="11 12" key="1">
    <citation type="submission" date="2020-08" db="EMBL/GenBank/DDBJ databases">
        <title>Genomic Encyclopedia of Type Strains, Phase IV (KMG-IV): sequencing the most valuable type-strain genomes for metagenomic binning, comparative biology and taxonomic classification.</title>
        <authorList>
            <person name="Goeker M."/>
        </authorList>
    </citation>
    <scope>NUCLEOTIDE SEQUENCE [LARGE SCALE GENOMIC DNA]</scope>
    <source>
        <strain evidence="11 12">DSM 21458</strain>
    </source>
</reference>
<comment type="caution">
    <text evidence="7">Lacks conserved residue(s) required for the propagation of feature annotation.</text>
</comment>
<dbReference type="NCBIfam" id="NF009492">
    <property type="entry name" value="PRK12853.1-3"/>
    <property type="match status" value="1"/>
</dbReference>
<gene>
    <name evidence="7" type="primary">zwf</name>
    <name evidence="11" type="ORF">HNR42_002632</name>
</gene>
<evidence type="ECO:0000256" key="2">
    <source>
        <dbReference type="ARBA" id="ARBA00009975"/>
    </source>
</evidence>
<comment type="catalytic activity">
    <reaction evidence="7">
        <text>D-glucose 6-phosphate + NADP(+) = 6-phospho-D-glucono-1,5-lactone + NADPH + H(+)</text>
        <dbReference type="Rhea" id="RHEA:15841"/>
        <dbReference type="ChEBI" id="CHEBI:15378"/>
        <dbReference type="ChEBI" id="CHEBI:57783"/>
        <dbReference type="ChEBI" id="CHEBI:57955"/>
        <dbReference type="ChEBI" id="CHEBI:58349"/>
        <dbReference type="ChEBI" id="CHEBI:61548"/>
        <dbReference type="EC" id="1.1.1.49"/>
    </reaction>
</comment>
<dbReference type="GO" id="GO:0050661">
    <property type="term" value="F:NADP binding"/>
    <property type="evidence" value="ECO:0007669"/>
    <property type="project" value="UniProtKB-UniRule"/>
</dbReference>
<keyword evidence="6 7" id="KW-0119">Carbohydrate metabolism</keyword>
<feature type="binding site" evidence="7">
    <location>
        <position position="371"/>
    </location>
    <ligand>
        <name>substrate</name>
    </ligand>
</feature>
<dbReference type="InterPro" id="IPR022674">
    <property type="entry name" value="G6P_DH_NAD-bd"/>
</dbReference>
<dbReference type="PANTHER" id="PTHR23429:SF0">
    <property type="entry name" value="GLUCOSE-6-PHOSPHATE 1-DEHYDROGENASE"/>
    <property type="match status" value="1"/>
</dbReference>
<sequence length="509" mass="57212">MAKPLETEAAQPNPLREGMRRRRTPDPCVVVIFGVGDLTQRKLLPALYRLAADRELGPGFSVLGVGRRDWDDAGYRRFARESVETSKESGEFLEDAWSGFEEGLFFSGGAFDDPQTYQRLRAKLEEVEQERGTRGNVLFYLATPPSVFEAISQHLGEVGLSDASQGWRRIVIEKPFGTDLDSARALNEAVHRTWQEAQIYRIDHYLGKETVQNLMAIRFGNAIFEPLWNRNFVEHVQITAAEDLGMEGRGNYYEEAGIVRDMLQNHLLQVFSLIAMEPPVAFDANAIRDEKVKVLRAVKPIGAERVPEVAVRGQYGPGHLYGNAVPGYRQEEKVAPDSSTPTYLALKLEVDNWRWQGVPFFLRTGKRLPKKVTEVAVVFKEPPTTVFPGRPERNVLSFNIQPNEGMSLKFSSKTPGQENVLREVEMNFSYDAFGEITTTAYGRLLLDAMLGDATLFPREDEVDLAWTLVSGLLEAWAKPDPTLPNYEAGSWGPAAADHLIGPGRRWRKL</sequence>
<comment type="similarity">
    <text evidence="2 7">Belongs to the glucose-6-phosphate dehydrogenase family.</text>
</comment>
<dbReference type="GO" id="GO:0006006">
    <property type="term" value="P:glucose metabolic process"/>
    <property type="evidence" value="ECO:0007669"/>
    <property type="project" value="UniProtKB-KW"/>
</dbReference>
<organism evidence="11 12">
    <name type="scientific">Deinobacterium chartae</name>
    <dbReference type="NCBI Taxonomy" id="521158"/>
    <lineage>
        <taxon>Bacteria</taxon>
        <taxon>Thermotogati</taxon>
        <taxon>Deinococcota</taxon>
        <taxon>Deinococci</taxon>
        <taxon>Deinococcales</taxon>
        <taxon>Deinococcaceae</taxon>
        <taxon>Deinobacterium</taxon>
    </lineage>
</organism>
<evidence type="ECO:0000256" key="3">
    <source>
        <dbReference type="ARBA" id="ARBA00022526"/>
    </source>
</evidence>
<dbReference type="GO" id="GO:0004345">
    <property type="term" value="F:glucose-6-phosphate dehydrogenase activity"/>
    <property type="evidence" value="ECO:0007669"/>
    <property type="project" value="UniProtKB-UniRule"/>
</dbReference>
<feature type="domain" description="Glucose-6-phosphate dehydrogenase C-terminal" evidence="10">
    <location>
        <begin position="215"/>
        <end position="506"/>
    </location>
</feature>
<dbReference type="GO" id="GO:0009051">
    <property type="term" value="P:pentose-phosphate shunt, oxidative branch"/>
    <property type="evidence" value="ECO:0007669"/>
    <property type="project" value="TreeGrafter"/>
</dbReference>
<dbReference type="UniPathway" id="UPA00115">
    <property type="reaction ID" value="UER00408"/>
</dbReference>